<dbReference type="PANTHER" id="PTHR33339">
    <property type="entry name" value="LYSM DOMAIN-CONTAINING PROTEIN"/>
    <property type="match status" value="1"/>
</dbReference>
<dbReference type="PANTHER" id="PTHR33339:SF1">
    <property type="entry name" value="LYSM DOMAIN-CONTAINING PROTEIN"/>
    <property type="match status" value="1"/>
</dbReference>
<feature type="region of interest" description="Disordered" evidence="1">
    <location>
        <begin position="284"/>
        <end position="352"/>
    </location>
</feature>
<evidence type="ECO:0000313" key="5">
    <source>
        <dbReference type="Proteomes" id="UP000765509"/>
    </source>
</evidence>
<reference evidence="4" key="1">
    <citation type="submission" date="2021-03" db="EMBL/GenBank/DDBJ databases">
        <title>Draft genome sequence of rust myrtle Austropuccinia psidii MF-1, a brazilian biotype.</title>
        <authorList>
            <person name="Quecine M.C."/>
            <person name="Pachon D.M.R."/>
            <person name="Bonatelli M.L."/>
            <person name="Correr F.H."/>
            <person name="Franceschini L.M."/>
            <person name="Leite T.F."/>
            <person name="Margarido G.R.A."/>
            <person name="Almeida C.A."/>
            <person name="Ferrarezi J.A."/>
            <person name="Labate C.A."/>
        </authorList>
    </citation>
    <scope>NUCLEOTIDE SEQUENCE</scope>
    <source>
        <strain evidence="4">MF-1</strain>
    </source>
</reference>
<dbReference type="AlphaFoldDB" id="A0A9Q3DTW2"/>
<feature type="chain" id="PRO_5040438945" description="DUF7872 domain-containing protein" evidence="2">
    <location>
        <begin position="29"/>
        <end position="566"/>
    </location>
</feature>
<evidence type="ECO:0000256" key="1">
    <source>
        <dbReference type="SAM" id="MobiDB-lite"/>
    </source>
</evidence>
<keyword evidence="2" id="KW-0732">Signal</keyword>
<comment type="caution">
    <text evidence="4">The sequence shown here is derived from an EMBL/GenBank/DDBJ whole genome shotgun (WGS) entry which is preliminary data.</text>
</comment>
<feature type="signal peptide" evidence="2">
    <location>
        <begin position="1"/>
        <end position="28"/>
    </location>
</feature>
<accession>A0A9Q3DTW2</accession>
<feature type="compositionally biased region" description="Polar residues" evidence="1">
    <location>
        <begin position="290"/>
        <end position="330"/>
    </location>
</feature>
<dbReference type="Pfam" id="PF25278">
    <property type="entry name" value="DUF7872"/>
    <property type="match status" value="1"/>
</dbReference>
<dbReference type="InterPro" id="IPR057194">
    <property type="entry name" value="DUF7872"/>
</dbReference>
<evidence type="ECO:0000256" key="2">
    <source>
        <dbReference type="SAM" id="SignalP"/>
    </source>
</evidence>
<dbReference type="OrthoDB" id="2501761at2759"/>
<keyword evidence="5" id="KW-1185">Reference proteome</keyword>
<organism evidence="4 5">
    <name type="scientific">Austropuccinia psidii MF-1</name>
    <dbReference type="NCBI Taxonomy" id="1389203"/>
    <lineage>
        <taxon>Eukaryota</taxon>
        <taxon>Fungi</taxon>
        <taxon>Dikarya</taxon>
        <taxon>Basidiomycota</taxon>
        <taxon>Pucciniomycotina</taxon>
        <taxon>Pucciniomycetes</taxon>
        <taxon>Pucciniales</taxon>
        <taxon>Sphaerophragmiaceae</taxon>
        <taxon>Austropuccinia</taxon>
    </lineage>
</organism>
<proteinExistence type="predicted"/>
<protein>
    <recommendedName>
        <fullName evidence="3">DUF7872 domain-containing protein</fullName>
    </recommendedName>
</protein>
<sequence length="566" mass="61575">MLPSFGHKSWKNASTLIAFSAMFSLCSGSVDRMENELPRPHLAKRGQLMMPDSSTNSLTGLGAGGQTTRNPCDPVELAPKTWVDLGIDEYLANYPNADKLTIQQFAAELNVPNFFCGIGMQCLAGQLCSPAAGVNWLILYAVQEWNNYMNSLYQAIEEAVSGIRDASADIVSDFMPHEMPDSSLYGWSIATIVVGALGAITAPAVPLLLPKNAMDLVTKATAMGAGAGLLGTLPKMPLNPDSAKLSKDLNDAHTALNSKDIKAFQNAQEDTDDAVVQRWQEGISPRHDSQNPQVHQATSQQAVSHDPQTAQTTQEASPQLPHTSQTTSNDGPPHLHKRSLGPEERPKIRHPTPTAFTQWSFLTVHLTVLQNRMQGYISSSVRAATQQPILAQNGLASILQQGNYLYQNPTQPYLSADFKALAKITALSKFFKATKMFVTIGSDDCKYAGPNGAKNRPGQLSFCTKEGLMMNLIRAHGDKAVNKIENAELLKTKYGYSVEYLARTAWECQKKYGVDSEATAPPPTSSMSDCVFSIPVCDCTLPQVSHLRHRKKTTVEACRKGAKLPI</sequence>
<name>A0A9Q3DTW2_9BASI</name>
<dbReference type="EMBL" id="AVOT02019208">
    <property type="protein sequence ID" value="MBW0506638.1"/>
    <property type="molecule type" value="Genomic_DNA"/>
</dbReference>
<feature type="domain" description="DUF7872" evidence="3">
    <location>
        <begin position="351"/>
        <end position="566"/>
    </location>
</feature>
<gene>
    <name evidence="4" type="ORF">O181_046353</name>
</gene>
<dbReference type="Proteomes" id="UP000765509">
    <property type="component" value="Unassembled WGS sequence"/>
</dbReference>
<evidence type="ECO:0000259" key="3">
    <source>
        <dbReference type="Pfam" id="PF25278"/>
    </source>
</evidence>
<evidence type="ECO:0000313" key="4">
    <source>
        <dbReference type="EMBL" id="MBW0506638.1"/>
    </source>
</evidence>